<reference evidence="1" key="1">
    <citation type="submission" date="2021-01" db="EMBL/GenBank/DDBJ databases">
        <title>Whole genome shotgun sequence of Actinoplanes cyaneus NBRC 14990.</title>
        <authorList>
            <person name="Komaki H."/>
            <person name="Tamura T."/>
        </authorList>
    </citation>
    <scope>NUCLEOTIDE SEQUENCE</scope>
    <source>
        <strain evidence="1">NBRC 14990</strain>
    </source>
</reference>
<dbReference type="AlphaFoldDB" id="A0A919IR46"/>
<comment type="caution">
    <text evidence="1">The sequence shown here is derived from an EMBL/GenBank/DDBJ whole genome shotgun (WGS) entry which is preliminary data.</text>
</comment>
<evidence type="ECO:0000313" key="2">
    <source>
        <dbReference type="Proteomes" id="UP000619479"/>
    </source>
</evidence>
<protein>
    <submittedName>
        <fullName evidence="1">Uncharacterized protein</fullName>
    </submittedName>
</protein>
<name>A0A919IR46_9ACTN</name>
<dbReference type="Proteomes" id="UP000619479">
    <property type="component" value="Unassembled WGS sequence"/>
</dbReference>
<gene>
    <name evidence="1" type="ORF">Acy02nite_73720</name>
</gene>
<accession>A0A919IR46</accession>
<proteinExistence type="predicted"/>
<dbReference type="EMBL" id="BOMH01000062">
    <property type="protein sequence ID" value="GID69491.1"/>
    <property type="molecule type" value="Genomic_DNA"/>
</dbReference>
<sequence length="592" mass="65016">MTAGVPRDDVAGRFGTHCPVCGSALGDTEPRVDADTGRFTQSPSFRLEVDDSGGQGPAGWRVTMLAGNYPPAESTDPPFNPHSVDYVYLLCGDGHIFPDATPAFLGGTQRHRDVRQRVDDFNVVATVGSPASGKTYLLIRTLHQNLDMRGSWHAERDPARIRARELSPLEKLPTRTWTDRYDMTRKDGTAIHPSGTESAAYPFGIMQRRFPRALNAIQAMVRKVVLDGGRRADNWGKGFRQPLVLRTDSGGFRTWTGIADLPGELFTEDGVNRRELRMLRSFDALVWVLDPPVAHSSRRWMRLVADPDLDESLQLGGNLRPGTVDKSSADTVRVNREAIQNRIGEKITVIDGPLADAEGRPLQMLVTISKCDLIRAALRKGCGLTGLGAAGDVMAGAATYLGFTLNRWSAGRTTPDAGAGQLLHYLLGARHAPEAGRRRRVEQIAAGLIRHYSDDTEFWNLVHDGAETKVSIPAGSIAEHPQSLRIPSLDEHLDSARRPGSDGHLLLRDLVMSTIGCGIAFALGQRDALNSMHQEAWLTMRYFLCSPLTTVPVAKNDEQLRPRDPDDCFPPINERAAGLTQLLLAILERARR</sequence>
<dbReference type="RefSeq" id="WP_203751973.1">
    <property type="nucleotide sequence ID" value="NZ_BAAAUC010000005.1"/>
</dbReference>
<evidence type="ECO:0000313" key="1">
    <source>
        <dbReference type="EMBL" id="GID69491.1"/>
    </source>
</evidence>
<organism evidence="1 2">
    <name type="scientific">Actinoplanes cyaneus</name>
    <dbReference type="NCBI Taxonomy" id="52696"/>
    <lineage>
        <taxon>Bacteria</taxon>
        <taxon>Bacillati</taxon>
        <taxon>Actinomycetota</taxon>
        <taxon>Actinomycetes</taxon>
        <taxon>Micromonosporales</taxon>
        <taxon>Micromonosporaceae</taxon>
        <taxon>Actinoplanes</taxon>
    </lineage>
</organism>
<keyword evidence="2" id="KW-1185">Reference proteome</keyword>